<evidence type="ECO:0000313" key="4">
    <source>
        <dbReference type="Proteomes" id="UP000249390"/>
    </source>
</evidence>
<dbReference type="Pfam" id="PF13966">
    <property type="entry name" value="zf-RVT"/>
    <property type="match status" value="1"/>
</dbReference>
<proteinExistence type="predicted"/>
<reference evidence="3 4" key="1">
    <citation type="submission" date="2018-06" db="EMBL/GenBank/DDBJ databases">
        <title>The Genome of Cuscuta australis (Dodder) Provides Insight into the Evolution of Plant Parasitism.</title>
        <authorList>
            <person name="Liu H."/>
        </authorList>
    </citation>
    <scope>NUCLEOTIDE SEQUENCE [LARGE SCALE GENOMIC DNA]</scope>
    <source>
        <strain evidence="4">cv. Yunnan</strain>
        <tissue evidence="3">Vines</tissue>
    </source>
</reference>
<feature type="domain" description="Reverse transcriptase zinc-binding" evidence="2">
    <location>
        <begin position="67"/>
        <end position="114"/>
    </location>
</feature>
<evidence type="ECO:0000256" key="1">
    <source>
        <dbReference type="SAM" id="MobiDB-lite"/>
    </source>
</evidence>
<feature type="compositionally biased region" description="Gly residues" evidence="1">
    <location>
        <begin position="7"/>
        <end position="24"/>
    </location>
</feature>
<evidence type="ECO:0000259" key="2">
    <source>
        <dbReference type="Pfam" id="PF13966"/>
    </source>
</evidence>
<name>A0A328CW38_9ASTE</name>
<keyword evidence="4" id="KW-1185">Reference proteome</keyword>
<dbReference type="InterPro" id="IPR026960">
    <property type="entry name" value="RVT-Znf"/>
</dbReference>
<evidence type="ECO:0000313" key="3">
    <source>
        <dbReference type="EMBL" id="RAL37592.1"/>
    </source>
</evidence>
<dbReference type="Proteomes" id="UP000249390">
    <property type="component" value="Unassembled WGS sequence"/>
</dbReference>
<feature type="region of interest" description="Disordered" evidence="1">
    <location>
        <begin position="1"/>
        <end position="30"/>
    </location>
</feature>
<comment type="caution">
    <text evidence="3">The sequence shown here is derived from an EMBL/GenBank/DDBJ whole genome shotgun (WGS) entry which is preliminary data.</text>
</comment>
<accession>A0A328CW38</accession>
<organism evidence="3 4">
    <name type="scientific">Cuscuta australis</name>
    <dbReference type="NCBI Taxonomy" id="267555"/>
    <lineage>
        <taxon>Eukaryota</taxon>
        <taxon>Viridiplantae</taxon>
        <taxon>Streptophyta</taxon>
        <taxon>Embryophyta</taxon>
        <taxon>Tracheophyta</taxon>
        <taxon>Spermatophyta</taxon>
        <taxon>Magnoliopsida</taxon>
        <taxon>eudicotyledons</taxon>
        <taxon>Gunneridae</taxon>
        <taxon>Pentapetalae</taxon>
        <taxon>asterids</taxon>
        <taxon>lamiids</taxon>
        <taxon>Solanales</taxon>
        <taxon>Convolvulaceae</taxon>
        <taxon>Cuscuteae</taxon>
        <taxon>Cuscuta</taxon>
        <taxon>Cuscuta subgen. Grammica</taxon>
        <taxon>Cuscuta sect. Cleistogrammica</taxon>
    </lineage>
</organism>
<gene>
    <name evidence="3" type="ORF">DM860_000286</name>
</gene>
<dbReference type="EMBL" id="NQVE01000215">
    <property type="protein sequence ID" value="RAL37592.1"/>
    <property type="molecule type" value="Genomic_DNA"/>
</dbReference>
<sequence>MRVAEAEGGGGGEWVAGRGGGGSGKGEEGEGGVDYPGACRKMIDGCYWGFERCQKDCNEMFKGHNPFAECQVRGRLQTKQRLSRFLIIDNGCVLCDSGNEDINHLFWKCDYANCIFGSIMTSLGCEVGGESPQEFCSKYLRKGSRKQKMVWRAVWAAICYSIWRARTRKFSQERILK</sequence>
<dbReference type="AlphaFoldDB" id="A0A328CW38"/>
<protein>
    <recommendedName>
        <fullName evidence="2">Reverse transcriptase zinc-binding domain-containing protein</fullName>
    </recommendedName>
</protein>